<dbReference type="InterPro" id="IPR032675">
    <property type="entry name" value="LRR_dom_sf"/>
</dbReference>
<reference evidence="1 2" key="1">
    <citation type="submission" date="2015-12" db="EMBL/GenBank/DDBJ databases">
        <title>Dictyostelia acquired genes for synthesis and detection of signals that induce cell-type specialization by lateral gene transfer from prokaryotes.</title>
        <authorList>
            <person name="Gloeckner G."/>
            <person name="Schaap P."/>
        </authorList>
    </citation>
    <scope>NUCLEOTIDE SEQUENCE [LARGE SCALE GENOMIC DNA]</scope>
    <source>
        <strain evidence="1 2">TK</strain>
    </source>
</reference>
<dbReference type="EMBL" id="LODT01000013">
    <property type="protein sequence ID" value="KYR00868.1"/>
    <property type="molecule type" value="Genomic_DNA"/>
</dbReference>
<evidence type="ECO:0000313" key="2">
    <source>
        <dbReference type="Proteomes" id="UP000076078"/>
    </source>
</evidence>
<dbReference type="OrthoDB" id="21026at2759"/>
<evidence type="ECO:0000313" key="1">
    <source>
        <dbReference type="EMBL" id="KYR00868.1"/>
    </source>
</evidence>
<sequence>MGNKSSKYNRYLKNLIKEDGDLQQSQYTCSLPLDSIKKIIDYAIGGIYPSFYYSNISRVCKLWCKLSIKSVHAIFYNFPYLYDTNRVVYGCKLIGRWLKPLNHFQIHNNIDSVNLRLGFDPYGFVLLTEELENLATLKSLSIQFYGKNMTTEKLDSIFGTVQKNKTIRKLDLSDNLFNTVLCLNVSSHFESQLIPNLREFHLANCRVNSHQFNSLLRGFILCPNLFAINFTRNQIDGQDIETTTTLIGNSQYLKIIDLSMNYFSASSIQSIISACIQNKHIRKLNILQSTKYSKNVITHQELETIKFDIQYQLKPSNNIKIFI</sequence>
<evidence type="ECO:0008006" key="3">
    <source>
        <dbReference type="Google" id="ProtNLM"/>
    </source>
</evidence>
<gene>
    <name evidence="1" type="ORF">DLAC_11533</name>
</gene>
<accession>A0A152A3P4</accession>
<proteinExistence type="predicted"/>
<dbReference type="InParanoid" id="A0A152A3P4"/>
<dbReference type="OMA" id="RCKLIAR"/>
<organism evidence="1 2">
    <name type="scientific">Tieghemostelium lacteum</name>
    <name type="common">Slime mold</name>
    <name type="synonym">Dictyostelium lacteum</name>
    <dbReference type="NCBI Taxonomy" id="361077"/>
    <lineage>
        <taxon>Eukaryota</taxon>
        <taxon>Amoebozoa</taxon>
        <taxon>Evosea</taxon>
        <taxon>Eumycetozoa</taxon>
        <taxon>Dictyostelia</taxon>
        <taxon>Dictyosteliales</taxon>
        <taxon>Raperosteliaceae</taxon>
        <taxon>Tieghemostelium</taxon>
    </lineage>
</organism>
<keyword evidence="2" id="KW-1185">Reference proteome</keyword>
<comment type="caution">
    <text evidence="1">The sequence shown here is derived from an EMBL/GenBank/DDBJ whole genome shotgun (WGS) entry which is preliminary data.</text>
</comment>
<dbReference type="FunCoup" id="A0A152A3P4">
    <property type="interactions" value="738"/>
</dbReference>
<dbReference type="AlphaFoldDB" id="A0A152A3P4"/>
<name>A0A152A3P4_TIELA</name>
<dbReference type="Proteomes" id="UP000076078">
    <property type="component" value="Unassembled WGS sequence"/>
</dbReference>
<protein>
    <recommendedName>
        <fullName evidence="3">Leucine-rich repeat-containing protein (LRR)</fullName>
    </recommendedName>
</protein>
<dbReference type="SUPFAM" id="SSF52047">
    <property type="entry name" value="RNI-like"/>
    <property type="match status" value="1"/>
</dbReference>
<dbReference type="Gene3D" id="3.80.10.10">
    <property type="entry name" value="Ribonuclease Inhibitor"/>
    <property type="match status" value="1"/>
</dbReference>